<dbReference type="GO" id="GO:0016747">
    <property type="term" value="F:acyltransferase activity, transferring groups other than amino-acyl groups"/>
    <property type="evidence" value="ECO:0007669"/>
    <property type="project" value="InterPro"/>
</dbReference>
<proteinExistence type="predicted"/>
<dbReference type="PROSITE" id="PS51186">
    <property type="entry name" value="GNAT"/>
    <property type="match status" value="1"/>
</dbReference>
<reference evidence="2 3" key="1">
    <citation type="journal article" date="2015" name="Int. J. Syst. Evol. Microbiol.">
        <title>Tumebacillus algifaecis sp. nov., isolated from decomposing algal scum.</title>
        <authorList>
            <person name="Wu Y.F."/>
            <person name="Zhang B."/>
            <person name="Xing P."/>
            <person name="Wu Q.L."/>
            <person name="Liu S.J."/>
        </authorList>
    </citation>
    <scope>NUCLEOTIDE SEQUENCE [LARGE SCALE GENOMIC DNA]</scope>
    <source>
        <strain evidence="2 3">THMBR28</strain>
    </source>
</reference>
<dbReference type="PANTHER" id="PTHR43072:SF36">
    <property type="entry name" value="RIBOSOMAL-PROTEIN-ALANINE ACETYLTRANSFERASE"/>
    <property type="match status" value="1"/>
</dbReference>
<evidence type="ECO:0000313" key="2">
    <source>
        <dbReference type="EMBL" id="ASS75236.1"/>
    </source>
</evidence>
<dbReference type="CDD" id="cd04301">
    <property type="entry name" value="NAT_SF"/>
    <property type="match status" value="1"/>
</dbReference>
<dbReference type="PIRSF" id="PIRSF037663">
    <property type="entry name" value="Acetyltransf_GNAT_prd"/>
    <property type="match status" value="1"/>
</dbReference>
<dbReference type="OrthoDB" id="8593648at2"/>
<evidence type="ECO:0000313" key="3">
    <source>
        <dbReference type="Proteomes" id="UP000214688"/>
    </source>
</evidence>
<dbReference type="InterPro" id="IPR000182">
    <property type="entry name" value="GNAT_dom"/>
</dbReference>
<dbReference type="EMBL" id="CP022657">
    <property type="protein sequence ID" value="ASS75236.1"/>
    <property type="molecule type" value="Genomic_DNA"/>
</dbReference>
<evidence type="ECO:0000259" key="1">
    <source>
        <dbReference type="PROSITE" id="PS51186"/>
    </source>
</evidence>
<keyword evidence="3" id="KW-1185">Reference proteome</keyword>
<dbReference type="Gene3D" id="3.40.630.30">
    <property type="match status" value="1"/>
</dbReference>
<sequence length="152" mass="17471">MEIRAVAEHDYAHVVRVVNDWWGGRSMADMLPKLFFVHFQETSFVVEDAGEVVAFLIGFVSQTFPQEAYIHFVGVHPQYRKQKLGKRLYDLFFERVREKGCTTVRCVTAPMNHGSIAFHTQLGFQIEKVAEDYDGRGQNRVLFVKKVAETTA</sequence>
<feature type="domain" description="N-acetyltransferase" evidence="1">
    <location>
        <begin position="1"/>
        <end position="148"/>
    </location>
</feature>
<name>A0A223D1M3_9BACL</name>
<dbReference type="SUPFAM" id="SSF55729">
    <property type="entry name" value="Acyl-CoA N-acyltransferases (Nat)"/>
    <property type="match status" value="1"/>
</dbReference>
<dbReference type="RefSeq" id="WP_094236484.1">
    <property type="nucleotide sequence ID" value="NZ_CP022657.1"/>
</dbReference>
<dbReference type="PANTHER" id="PTHR43072">
    <property type="entry name" value="N-ACETYLTRANSFERASE"/>
    <property type="match status" value="1"/>
</dbReference>
<dbReference type="Proteomes" id="UP000214688">
    <property type="component" value="Chromosome"/>
</dbReference>
<dbReference type="Pfam" id="PF00583">
    <property type="entry name" value="Acetyltransf_1"/>
    <property type="match status" value="1"/>
</dbReference>
<dbReference type="InterPro" id="IPR016181">
    <property type="entry name" value="Acyl_CoA_acyltransferase"/>
</dbReference>
<dbReference type="FunFam" id="3.40.630.30:FF:000133">
    <property type="entry name" value="Acetyltransferase, GNAT family"/>
    <property type="match status" value="1"/>
</dbReference>
<protein>
    <submittedName>
        <fullName evidence="2">GNAT family N-acetyltransferase</fullName>
    </submittedName>
</protein>
<dbReference type="InterPro" id="IPR017255">
    <property type="entry name" value="AcTrfase_GNAT_prd"/>
</dbReference>
<dbReference type="KEGG" id="tab:CIG75_09745"/>
<accession>A0A223D1M3</accession>
<organism evidence="2 3">
    <name type="scientific">Tumebacillus algifaecis</name>
    <dbReference type="NCBI Taxonomy" id="1214604"/>
    <lineage>
        <taxon>Bacteria</taxon>
        <taxon>Bacillati</taxon>
        <taxon>Bacillota</taxon>
        <taxon>Bacilli</taxon>
        <taxon>Bacillales</taxon>
        <taxon>Alicyclobacillaceae</taxon>
        <taxon>Tumebacillus</taxon>
    </lineage>
</organism>
<keyword evidence="2" id="KW-0808">Transferase</keyword>
<dbReference type="AlphaFoldDB" id="A0A223D1M3"/>
<gene>
    <name evidence="2" type="ORF">CIG75_09745</name>
</gene>